<organism evidence="1 2">
    <name type="scientific">Fervidobacterium thailandense</name>
    <dbReference type="NCBI Taxonomy" id="1008305"/>
    <lineage>
        <taxon>Bacteria</taxon>
        <taxon>Thermotogati</taxon>
        <taxon>Thermotogota</taxon>
        <taxon>Thermotogae</taxon>
        <taxon>Thermotogales</taxon>
        <taxon>Fervidobacteriaceae</taxon>
        <taxon>Fervidobacterium</taxon>
    </lineage>
</organism>
<dbReference type="Proteomes" id="UP000094570">
    <property type="component" value="Unassembled WGS sequence"/>
</dbReference>
<dbReference type="EMBL" id="LWAF01000001">
    <property type="protein sequence ID" value="ODN31303.1"/>
    <property type="molecule type" value="Genomic_DNA"/>
</dbReference>
<evidence type="ECO:0000313" key="2">
    <source>
        <dbReference type="Proteomes" id="UP000094570"/>
    </source>
</evidence>
<gene>
    <name evidence="1" type="ORF">A4H02_00590</name>
</gene>
<reference evidence="2" key="1">
    <citation type="submission" date="2016-04" db="EMBL/GenBank/DDBJ databases">
        <title>The genome sequence project of a novel Fervidobacterium isolate from a hot spring in Thailand.</title>
        <authorList>
            <person name="Gonzalez J.M."/>
            <person name="Cuecas A."/>
            <person name="Kanoksilapatham W."/>
        </authorList>
    </citation>
    <scope>NUCLEOTIDE SEQUENCE [LARGE SCALE GENOMIC DNA]</scope>
    <source>
        <strain evidence="2">FC2004</strain>
    </source>
</reference>
<sequence length="109" mass="12834">MNRVNRVFRTITSRARNIRIQDILERKTISRTELLSQEIEDTTPVSFLIQNGVGYILEIKVDKTPQEALQQIKMKQYNKICGLRKCYLIGLNIKTKEKKLEWSYEISTT</sequence>
<accession>A0A1E3G605</accession>
<dbReference type="AlphaFoldDB" id="A0A1E3G605"/>
<comment type="caution">
    <text evidence="1">The sequence shown here is derived from an EMBL/GenBank/DDBJ whole genome shotgun (WGS) entry which is preliminary data.</text>
</comment>
<protein>
    <submittedName>
        <fullName evidence="1">Uncharacterized protein</fullName>
    </submittedName>
</protein>
<name>A0A1E3G605_9BACT</name>
<evidence type="ECO:0000313" key="1">
    <source>
        <dbReference type="EMBL" id="ODN31303.1"/>
    </source>
</evidence>
<proteinExistence type="predicted"/>
<keyword evidence="2" id="KW-1185">Reference proteome</keyword>
<dbReference type="STRING" id="1008305.A4H02_00590"/>